<dbReference type="PANTHER" id="PTHR43433:SF5">
    <property type="entry name" value="AB HYDROLASE-1 DOMAIN-CONTAINING PROTEIN"/>
    <property type="match status" value="1"/>
</dbReference>
<dbReference type="PANTHER" id="PTHR43433">
    <property type="entry name" value="HYDROLASE, ALPHA/BETA FOLD FAMILY PROTEIN"/>
    <property type="match status" value="1"/>
</dbReference>
<dbReference type="Proteomes" id="UP000267164">
    <property type="component" value="Chromosome"/>
</dbReference>
<feature type="domain" description="AB hydrolase-1" evidence="1">
    <location>
        <begin position="43"/>
        <end position="149"/>
    </location>
</feature>
<dbReference type="InterPro" id="IPR050471">
    <property type="entry name" value="AB_hydrolase"/>
</dbReference>
<keyword evidence="3" id="KW-1185">Reference proteome</keyword>
<dbReference type="InterPro" id="IPR029058">
    <property type="entry name" value="AB_hydrolase_fold"/>
</dbReference>
<evidence type="ECO:0000259" key="1">
    <source>
        <dbReference type="Pfam" id="PF00561"/>
    </source>
</evidence>
<dbReference type="PRINTS" id="PR00111">
    <property type="entry name" value="ABHYDROLASE"/>
</dbReference>
<dbReference type="KEGG" id="nyu:D7D52_08140"/>
<dbReference type="SUPFAM" id="SSF53474">
    <property type="entry name" value="alpha/beta-Hydrolases"/>
    <property type="match status" value="1"/>
</dbReference>
<gene>
    <name evidence="2" type="ORF">D7D52_08140</name>
</gene>
<dbReference type="OrthoDB" id="9785847at2"/>
<reference evidence="2 3" key="1">
    <citation type="submission" date="2018-09" db="EMBL/GenBank/DDBJ databases">
        <title>Nocardia yunnanensis sp. nov., an actinomycete isolated from a soil sample.</title>
        <authorList>
            <person name="Zhang J."/>
        </authorList>
    </citation>
    <scope>NUCLEOTIDE SEQUENCE [LARGE SCALE GENOMIC DNA]</scope>
    <source>
        <strain evidence="2 3">CFHS0054</strain>
    </source>
</reference>
<dbReference type="Gene3D" id="3.40.50.1820">
    <property type="entry name" value="alpha/beta hydrolase"/>
    <property type="match status" value="1"/>
</dbReference>
<accession>A0A386ZBG2</accession>
<dbReference type="Pfam" id="PF00561">
    <property type="entry name" value="Abhydrolase_1"/>
    <property type="match status" value="1"/>
</dbReference>
<dbReference type="AlphaFoldDB" id="A0A386ZBG2"/>
<dbReference type="EMBL" id="CP032568">
    <property type="protein sequence ID" value="AYF73839.1"/>
    <property type="molecule type" value="Genomic_DNA"/>
</dbReference>
<sequence>MSVERRYLAPCSDRHEQGVTPMPFLETRTGTTLFYRDWGTGQPVLFCAAAGMDGTEPRGVMADLVAQGMRAISYDRRGHGRSDDPGLGYDYDTLADDLADVLEHLALHHVTLVGHSMGGCEIVRYLSRYGSDRVDRIVLVAATLPFLLATPDNADGVPQAAADALRDSWHHHQDTWLLDNADAYLGVGLPGCAVTPLARDRVLTSIAATSLQAILECNRAVVETDFRAELRDITVPTLIIHGDADASISLEFGAHRQAALIPNSELIVYDNAPHGVYLTHGERLSTDLLTFLTQPAQALAGTAGPDRK</sequence>
<name>A0A386ZBG2_9NOCA</name>
<evidence type="ECO:0000313" key="3">
    <source>
        <dbReference type="Proteomes" id="UP000267164"/>
    </source>
</evidence>
<organism evidence="2 3">
    <name type="scientific">Nocardia yunnanensis</name>
    <dbReference type="NCBI Taxonomy" id="2382165"/>
    <lineage>
        <taxon>Bacteria</taxon>
        <taxon>Bacillati</taxon>
        <taxon>Actinomycetota</taxon>
        <taxon>Actinomycetes</taxon>
        <taxon>Mycobacteriales</taxon>
        <taxon>Nocardiaceae</taxon>
        <taxon>Nocardia</taxon>
    </lineage>
</organism>
<protein>
    <submittedName>
        <fullName evidence="2">Alpha/beta hydrolase</fullName>
    </submittedName>
</protein>
<dbReference type="GO" id="GO:0016787">
    <property type="term" value="F:hydrolase activity"/>
    <property type="evidence" value="ECO:0007669"/>
    <property type="project" value="UniProtKB-KW"/>
</dbReference>
<evidence type="ECO:0000313" key="2">
    <source>
        <dbReference type="EMBL" id="AYF73839.1"/>
    </source>
</evidence>
<proteinExistence type="predicted"/>
<keyword evidence="2" id="KW-0378">Hydrolase</keyword>
<dbReference type="InterPro" id="IPR000073">
    <property type="entry name" value="AB_hydrolase_1"/>
</dbReference>